<reference evidence="3" key="1">
    <citation type="submission" date="2020-08" db="EMBL/GenBank/DDBJ databases">
        <title>Spodoptera exigua strain:BAW_Kor-Di-RS1 Genome sequencing and assembly.</title>
        <authorList>
            <person name="Kim J."/>
            <person name="Nam H.Y."/>
            <person name="Kwon M."/>
            <person name="Choi J.H."/>
            <person name="Cho S.R."/>
            <person name="Kim G.-H."/>
        </authorList>
    </citation>
    <scope>NUCLEOTIDE SEQUENCE</scope>
    <source>
        <strain evidence="3">BAW_Kor-Di-RS1</strain>
        <tissue evidence="3">Whole-body</tissue>
    </source>
</reference>
<organism evidence="3 4">
    <name type="scientific">Spodoptera exigua</name>
    <name type="common">Beet armyworm</name>
    <name type="synonym">Noctua fulgens</name>
    <dbReference type="NCBI Taxonomy" id="7107"/>
    <lineage>
        <taxon>Eukaryota</taxon>
        <taxon>Metazoa</taxon>
        <taxon>Ecdysozoa</taxon>
        <taxon>Arthropoda</taxon>
        <taxon>Hexapoda</taxon>
        <taxon>Insecta</taxon>
        <taxon>Pterygota</taxon>
        <taxon>Neoptera</taxon>
        <taxon>Endopterygota</taxon>
        <taxon>Lepidoptera</taxon>
        <taxon>Glossata</taxon>
        <taxon>Ditrysia</taxon>
        <taxon>Noctuoidea</taxon>
        <taxon>Noctuidae</taxon>
        <taxon>Amphipyrinae</taxon>
        <taxon>Spodoptera</taxon>
    </lineage>
</organism>
<evidence type="ECO:0000256" key="1">
    <source>
        <dbReference type="SAM" id="Coils"/>
    </source>
</evidence>
<proteinExistence type="predicted"/>
<sequence>MSEVSSDDGGDKSDSEILKNIEYEMQHMQENHQSCWMAGSEVENINDQSIGAKRLREISEESSEEGFITITRKGRKPKRLIRSDSLTEDKSLEKLEQEGTFEKKIEVCLTSVSILPKQMALARILRDENITNIIGIQYKNPYKIFIQLTDKKQVESLICCQKLIQLGIQAQLSSERIFSYGIVKGVDLDMSEKELLEAYSSSSDISAVKRLKRMDSEGNWVESETVRICFKSRSRPSCVYAFGCRFPVERYTFPVNQCSNCWKFGHIKRFCPSKNIICPKCSKNHTNCETVAYSCPNCKGSHMALDKTCIVYLREKKIRQIMGEKNISYKEAFEVFRNSEKEMRNKNVVNTNSMFTKDTIKNVDQITVPGQSITTPTRTYADVVIESVPVNHDKDQAIDKLYNRNTGNNTRKEKNKQTKDYEFLTMEIDNEATEYEQKQRENDSEKQIKDKVERKKRIQLLTRKFEEIILCDKKNIIAIYCPPNVRTQQDDWDSLFAVASKKTLIAGDFNGHHSNCSRPYTSPATYTTSPPTTFQEVYSPQSAPIEEFQHPQTAPIEECSTVGFPSFSRESKPNPIHGASADPLYIQISSVPSPST</sequence>
<protein>
    <recommendedName>
        <fullName evidence="5">CCHC-type domain-containing protein</fullName>
    </recommendedName>
</protein>
<dbReference type="Gene3D" id="3.60.10.10">
    <property type="entry name" value="Endonuclease/exonuclease/phosphatase"/>
    <property type="match status" value="1"/>
</dbReference>
<evidence type="ECO:0000313" key="3">
    <source>
        <dbReference type="EMBL" id="KAF9417922.1"/>
    </source>
</evidence>
<keyword evidence="1" id="KW-0175">Coiled coil</keyword>
<feature type="coiled-coil region" evidence="1">
    <location>
        <begin position="421"/>
        <end position="455"/>
    </location>
</feature>
<name>A0A835GL51_SPOEX</name>
<dbReference type="Proteomes" id="UP000648187">
    <property type="component" value="Unassembled WGS sequence"/>
</dbReference>
<accession>A0A835GL51</accession>
<evidence type="ECO:0008006" key="5">
    <source>
        <dbReference type="Google" id="ProtNLM"/>
    </source>
</evidence>
<dbReference type="AlphaFoldDB" id="A0A835GL51"/>
<keyword evidence="4" id="KW-1185">Reference proteome</keyword>
<comment type="caution">
    <text evidence="3">The sequence shown here is derived from an EMBL/GenBank/DDBJ whole genome shotgun (WGS) entry which is preliminary data.</text>
</comment>
<evidence type="ECO:0000256" key="2">
    <source>
        <dbReference type="SAM" id="MobiDB-lite"/>
    </source>
</evidence>
<dbReference type="InterPro" id="IPR036691">
    <property type="entry name" value="Endo/exonu/phosph_ase_sf"/>
</dbReference>
<evidence type="ECO:0000313" key="4">
    <source>
        <dbReference type="Proteomes" id="UP000648187"/>
    </source>
</evidence>
<feature type="region of interest" description="Disordered" evidence="2">
    <location>
        <begin position="567"/>
        <end position="596"/>
    </location>
</feature>
<dbReference type="EMBL" id="JACKWZ010000063">
    <property type="protein sequence ID" value="KAF9417922.1"/>
    <property type="molecule type" value="Genomic_DNA"/>
</dbReference>
<feature type="compositionally biased region" description="Polar residues" evidence="2">
    <location>
        <begin position="587"/>
        <end position="596"/>
    </location>
</feature>
<gene>
    <name evidence="3" type="ORF">HW555_005067</name>
</gene>